<comment type="similarity">
    <text evidence="2">Belongs to the folylpolyglutamate synthase family.</text>
</comment>
<dbReference type="Gene3D" id="3.40.1190.10">
    <property type="entry name" value="Mur-like, catalytic domain"/>
    <property type="match status" value="1"/>
</dbReference>
<evidence type="ECO:0000256" key="3">
    <source>
        <dbReference type="ARBA" id="ARBA00013025"/>
    </source>
</evidence>
<accession>A0A7R7XUW4</accession>
<sequence>MKRTYENAIRLLESRKRPARPKTPASRAPMDQEAPTNNQASVKGIPSLLGMSEWLGALGHTDTEIARLNLIHVSGTKGKGSTCAFTRGFLSAHGRRTGFPRRVGLYTGPHLISTRERIQVDGGPITRESFAQYFFEVWDCLMAPNLELDTGGSTVIAGMKPRYLQFMALLAFHTFIRERVDAAIIEVNHGGEFDSTNVIQSPVVTGISSLGLDHVAQLGSTLESIAWHKSGIFKFGAPAFAVIQEPGPADVMSRRAFDRGTTVTFISANASLPRDAGVLDVSVQRLNCSLALELAKAFVSAKSPGSVLSDEDVQTGIRDFSLLGRFQVISNGGLQWFVDGAHNTLSLEEAAKWFVKATIPGQNNRCCRAVVFSHHSQGRDGLELVQCLAQVLRSHKFSPERVIFTTYKHTDPAGIDPAAPEEMDSELKGLLAAYASAWKEVDPHTVVTIEPSIETAINTVRRLGNYDGGMQTLITGSLHLVGEALAVLDPSLRECKCK</sequence>
<dbReference type="NCBIfam" id="TIGR01499">
    <property type="entry name" value="folC"/>
    <property type="match status" value="1"/>
</dbReference>
<keyword evidence="4" id="KW-0554">One-carbon metabolism</keyword>
<dbReference type="InterPro" id="IPR036615">
    <property type="entry name" value="Mur_ligase_C_dom_sf"/>
</dbReference>
<dbReference type="GO" id="GO:0005524">
    <property type="term" value="F:ATP binding"/>
    <property type="evidence" value="ECO:0007669"/>
    <property type="project" value="UniProtKB-KW"/>
</dbReference>
<dbReference type="RefSeq" id="XP_041560372.1">
    <property type="nucleotide sequence ID" value="XM_041694554.1"/>
</dbReference>
<comment type="pathway">
    <text evidence="1">Cofactor biosynthesis; tetrahydrofolylpolyglutamate biosynthesis.</text>
</comment>
<dbReference type="EC" id="6.3.2.17" evidence="3"/>
<dbReference type="GO" id="GO:0004326">
    <property type="term" value="F:tetrahydrofolylpolyglutamate synthase activity"/>
    <property type="evidence" value="ECO:0007669"/>
    <property type="project" value="UniProtKB-EC"/>
</dbReference>
<dbReference type="SUPFAM" id="SSF53244">
    <property type="entry name" value="MurD-like peptide ligases, peptide-binding domain"/>
    <property type="match status" value="1"/>
</dbReference>
<organism evidence="14 15">
    <name type="scientific">Aspergillus puulaauensis</name>
    <dbReference type="NCBI Taxonomy" id="1220207"/>
    <lineage>
        <taxon>Eukaryota</taxon>
        <taxon>Fungi</taxon>
        <taxon>Dikarya</taxon>
        <taxon>Ascomycota</taxon>
        <taxon>Pezizomycotina</taxon>
        <taxon>Eurotiomycetes</taxon>
        <taxon>Eurotiomycetidae</taxon>
        <taxon>Eurotiales</taxon>
        <taxon>Aspergillaceae</taxon>
        <taxon>Aspergillus</taxon>
    </lineage>
</organism>
<evidence type="ECO:0000256" key="8">
    <source>
        <dbReference type="ARBA" id="ARBA00022840"/>
    </source>
</evidence>
<dbReference type="AlphaFoldDB" id="A0A7R7XUW4"/>
<evidence type="ECO:0000256" key="13">
    <source>
        <dbReference type="SAM" id="MobiDB-lite"/>
    </source>
</evidence>
<evidence type="ECO:0000256" key="2">
    <source>
        <dbReference type="ARBA" id="ARBA00008276"/>
    </source>
</evidence>
<keyword evidence="8" id="KW-0067">ATP-binding</keyword>
<dbReference type="PANTHER" id="PTHR11136:SF5">
    <property type="entry name" value="FOLYLPOLYGLUTAMATE SYNTHASE, MITOCHONDRIAL"/>
    <property type="match status" value="1"/>
</dbReference>
<keyword evidence="6" id="KW-0479">Metal-binding</keyword>
<keyword evidence="15" id="KW-1185">Reference proteome</keyword>
<dbReference type="Proteomes" id="UP000654913">
    <property type="component" value="Chromosome 6"/>
</dbReference>
<dbReference type="GO" id="GO:0005739">
    <property type="term" value="C:mitochondrion"/>
    <property type="evidence" value="ECO:0007669"/>
    <property type="project" value="TreeGrafter"/>
</dbReference>
<evidence type="ECO:0000256" key="1">
    <source>
        <dbReference type="ARBA" id="ARBA00005150"/>
    </source>
</evidence>
<keyword evidence="5" id="KW-0436">Ligase</keyword>
<dbReference type="UniPathway" id="UPA00850"/>
<dbReference type="Gene3D" id="3.90.190.20">
    <property type="entry name" value="Mur ligase, C-terminal domain"/>
    <property type="match status" value="1"/>
</dbReference>
<evidence type="ECO:0000256" key="12">
    <source>
        <dbReference type="ARBA" id="ARBA00047493"/>
    </source>
</evidence>
<dbReference type="SUPFAM" id="SSF53623">
    <property type="entry name" value="MurD-like peptide ligases, catalytic domain"/>
    <property type="match status" value="1"/>
</dbReference>
<reference evidence="14" key="2">
    <citation type="submission" date="2021-02" db="EMBL/GenBank/DDBJ databases">
        <title>Aspergillus puulaauensis MK2 genome sequence.</title>
        <authorList>
            <person name="Futagami T."/>
            <person name="Mori K."/>
            <person name="Kadooka C."/>
            <person name="Tanaka T."/>
        </authorList>
    </citation>
    <scope>NUCLEOTIDE SEQUENCE</scope>
    <source>
        <strain evidence="14">MK2</strain>
    </source>
</reference>
<dbReference type="OrthoDB" id="5212574at2759"/>
<dbReference type="InterPro" id="IPR001645">
    <property type="entry name" value="Folylpolyglutamate_synth"/>
</dbReference>
<evidence type="ECO:0000256" key="5">
    <source>
        <dbReference type="ARBA" id="ARBA00022598"/>
    </source>
</evidence>
<evidence type="ECO:0000313" key="14">
    <source>
        <dbReference type="EMBL" id="BCS28186.1"/>
    </source>
</evidence>
<evidence type="ECO:0000256" key="6">
    <source>
        <dbReference type="ARBA" id="ARBA00022723"/>
    </source>
</evidence>
<dbReference type="GO" id="GO:0006730">
    <property type="term" value="P:one-carbon metabolic process"/>
    <property type="evidence" value="ECO:0007669"/>
    <property type="project" value="UniProtKB-KW"/>
</dbReference>
<evidence type="ECO:0000256" key="11">
    <source>
        <dbReference type="ARBA" id="ARBA00030876"/>
    </source>
</evidence>
<keyword evidence="9" id="KW-0460">Magnesium</keyword>
<evidence type="ECO:0000256" key="4">
    <source>
        <dbReference type="ARBA" id="ARBA00022563"/>
    </source>
</evidence>
<gene>
    <name evidence="14" type="ORF">APUU_61234S</name>
</gene>
<evidence type="ECO:0000256" key="7">
    <source>
        <dbReference type="ARBA" id="ARBA00022741"/>
    </source>
</evidence>
<dbReference type="GO" id="GO:0005829">
    <property type="term" value="C:cytosol"/>
    <property type="evidence" value="ECO:0007669"/>
    <property type="project" value="TreeGrafter"/>
</dbReference>
<protein>
    <recommendedName>
        <fullName evidence="3">tetrahydrofolate synthase</fullName>
        <ecNumber evidence="3">6.3.2.17</ecNumber>
    </recommendedName>
    <alternativeName>
        <fullName evidence="11">Folylpoly-gamma-glutamate synthetase</fullName>
    </alternativeName>
    <alternativeName>
        <fullName evidence="10">Tetrahydrofolylpolyglutamate synthase</fullName>
    </alternativeName>
</protein>
<dbReference type="KEGG" id="apuu:APUU_61234S"/>
<comment type="catalytic activity">
    <reaction evidence="12">
        <text>(6S)-5,6,7,8-tetrahydrofolyl-(gamma-L-Glu)(n) + L-glutamate + ATP = (6S)-5,6,7,8-tetrahydrofolyl-(gamma-L-Glu)(n+1) + ADP + phosphate + H(+)</text>
        <dbReference type="Rhea" id="RHEA:10580"/>
        <dbReference type="Rhea" id="RHEA-COMP:14738"/>
        <dbReference type="Rhea" id="RHEA-COMP:14740"/>
        <dbReference type="ChEBI" id="CHEBI:15378"/>
        <dbReference type="ChEBI" id="CHEBI:29985"/>
        <dbReference type="ChEBI" id="CHEBI:30616"/>
        <dbReference type="ChEBI" id="CHEBI:43474"/>
        <dbReference type="ChEBI" id="CHEBI:141005"/>
        <dbReference type="ChEBI" id="CHEBI:456216"/>
        <dbReference type="EC" id="6.3.2.17"/>
    </reaction>
</comment>
<feature type="region of interest" description="Disordered" evidence="13">
    <location>
        <begin position="10"/>
        <end position="42"/>
    </location>
</feature>
<proteinExistence type="inferred from homology"/>
<dbReference type="GeneID" id="64978183"/>
<dbReference type="EMBL" id="AP024448">
    <property type="protein sequence ID" value="BCS28186.1"/>
    <property type="molecule type" value="Genomic_DNA"/>
</dbReference>
<dbReference type="GO" id="GO:0046872">
    <property type="term" value="F:metal ion binding"/>
    <property type="evidence" value="ECO:0007669"/>
    <property type="project" value="UniProtKB-KW"/>
</dbReference>
<keyword evidence="7" id="KW-0547">Nucleotide-binding</keyword>
<dbReference type="PANTHER" id="PTHR11136">
    <property type="entry name" value="FOLYLPOLYGLUTAMATE SYNTHASE-RELATED"/>
    <property type="match status" value="1"/>
</dbReference>
<evidence type="ECO:0000256" key="10">
    <source>
        <dbReference type="ARBA" id="ARBA00030592"/>
    </source>
</evidence>
<evidence type="ECO:0000256" key="9">
    <source>
        <dbReference type="ARBA" id="ARBA00022842"/>
    </source>
</evidence>
<evidence type="ECO:0000313" key="15">
    <source>
        <dbReference type="Proteomes" id="UP000654913"/>
    </source>
</evidence>
<name>A0A7R7XUW4_9EURO</name>
<reference evidence="14" key="1">
    <citation type="submission" date="2021-01" db="EMBL/GenBank/DDBJ databases">
        <authorList>
            <consortium name="Aspergillus puulaauensis MK2 genome sequencing consortium"/>
            <person name="Kazuki M."/>
            <person name="Futagami T."/>
        </authorList>
    </citation>
    <scope>NUCLEOTIDE SEQUENCE</scope>
    <source>
        <strain evidence="14">MK2</strain>
    </source>
</reference>
<dbReference type="InterPro" id="IPR036565">
    <property type="entry name" value="Mur-like_cat_sf"/>
</dbReference>